<evidence type="ECO:0000313" key="1">
    <source>
        <dbReference type="EMBL" id="RMA78175.1"/>
    </source>
</evidence>
<accession>A0A3M0A6T7</accession>
<reference evidence="1 2" key="1">
    <citation type="submission" date="2018-10" db="EMBL/GenBank/DDBJ databases">
        <title>Genomic Encyclopedia of Archaeal and Bacterial Type Strains, Phase II (KMG-II): from individual species to whole genera.</title>
        <authorList>
            <person name="Goeker M."/>
        </authorList>
    </citation>
    <scope>NUCLEOTIDE SEQUENCE [LARGE SCALE GENOMIC DNA]</scope>
    <source>
        <strain evidence="1 2">DSM 19727</strain>
    </source>
</reference>
<organism evidence="1 2">
    <name type="scientific">Flavobacterium weaverense</name>
    <dbReference type="NCBI Taxonomy" id="271156"/>
    <lineage>
        <taxon>Bacteria</taxon>
        <taxon>Pseudomonadati</taxon>
        <taxon>Bacteroidota</taxon>
        <taxon>Flavobacteriia</taxon>
        <taxon>Flavobacteriales</taxon>
        <taxon>Flavobacteriaceae</taxon>
        <taxon>Flavobacterium</taxon>
    </lineage>
</organism>
<dbReference type="RefSeq" id="WP_147440526.1">
    <property type="nucleotide sequence ID" value="NZ_CBCSGA010000005.1"/>
</dbReference>
<dbReference type="Proteomes" id="UP000280368">
    <property type="component" value="Unassembled WGS sequence"/>
</dbReference>
<keyword evidence="2" id="KW-1185">Reference proteome</keyword>
<name>A0A3M0A6T7_9FLAO</name>
<dbReference type="AlphaFoldDB" id="A0A3M0A6T7"/>
<dbReference type="EMBL" id="REFH01000007">
    <property type="protein sequence ID" value="RMA78175.1"/>
    <property type="molecule type" value="Genomic_DNA"/>
</dbReference>
<protein>
    <submittedName>
        <fullName evidence="1">Uncharacterized protein</fullName>
    </submittedName>
</protein>
<comment type="caution">
    <text evidence="1">The sequence shown here is derived from an EMBL/GenBank/DDBJ whole genome shotgun (WGS) entry which is preliminary data.</text>
</comment>
<gene>
    <name evidence="1" type="ORF">BC961_0550</name>
</gene>
<evidence type="ECO:0000313" key="2">
    <source>
        <dbReference type="Proteomes" id="UP000280368"/>
    </source>
</evidence>
<sequence>MFPIIEYLVRYDYISKVLCINKDKPKLECNGQCHLMKQAAKSAESDGPISTNKKLSSQEIVFVFFEELTSQTILPLYFHKTEKANSFYSNLYSYRLSGFLFRPPAIIS</sequence>
<dbReference type="OrthoDB" id="980645at2"/>
<proteinExistence type="predicted"/>